<evidence type="ECO:0000256" key="2">
    <source>
        <dbReference type="SAM" id="Coils"/>
    </source>
</evidence>
<dbReference type="Gene3D" id="1.25.40.10">
    <property type="entry name" value="Tetratricopeptide repeat domain"/>
    <property type="match status" value="3"/>
</dbReference>
<dbReference type="SUPFAM" id="SSF81901">
    <property type="entry name" value="HCP-like"/>
    <property type="match status" value="2"/>
</dbReference>
<dbReference type="InterPro" id="IPR011990">
    <property type="entry name" value="TPR-like_helical_dom_sf"/>
</dbReference>
<evidence type="ECO:0000256" key="1">
    <source>
        <dbReference type="PROSITE-ProRule" id="PRU00339"/>
    </source>
</evidence>
<accession>A0A090VIY7</accession>
<keyword evidence="1" id="KW-0802">TPR repeat</keyword>
<protein>
    <submittedName>
        <fullName evidence="3">Uncharacterized protein</fullName>
    </submittedName>
</protein>
<keyword evidence="2" id="KW-0175">Coiled coil</keyword>
<comment type="caution">
    <text evidence="3">The sequence shown here is derived from an EMBL/GenBank/DDBJ whole genome shotgun (WGS) entry which is preliminary data.</text>
</comment>
<evidence type="ECO:0000313" key="4">
    <source>
        <dbReference type="Proteomes" id="UP000029644"/>
    </source>
</evidence>
<evidence type="ECO:0000313" key="3">
    <source>
        <dbReference type="EMBL" id="GAL64740.1"/>
    </source>
</evidence>
<feature type="coiled-coil region" evidence="2">
    <location>
        <begin position="318"/>
        <end position="377"/>
    </location>
</feature>
<gene>
    <name evidence="3" type="ORF">JCM19300_98</name>
</gene>
<organism evidence="3 4">
    <name type="scientific">Algibacter lectus</name>
    <dbReference type="NCBI Taxonomy" id="221126"/>
    <lineage>
        <taxon>Bacteria</taxon>
        <taxon>Pseudomonadati</taxon>
        <taxon>Bacteroidota</taxon>
        <taxon>Flavobacteriia</taxon>
        <taxon>Flavobacteriales</taxon>
        <taxon>Flavobacteriaceae</taxon>
        <taxon>Algibacter</taxon>
    </lineage>
</organism>
<dbReference type="Pfam" id="PF13181">
    <property type="entry name" value="TPR_8"/>
    <property type="match status" value="2"/>
</dbReference>
<dbReference type="EMBL" id="BBNQ01000022">
    <property type="protein sequence ID" value="GAL64740.1"/>
    <property type="molecule type" value="Genomic_DNA"/>
</dbReference>
<proteinExistence type="predicted"/>
<dbReference type="PROSITE" id="PS50005">
    <property type="entry name" value="TPR"/>
    <property type="match status" value="1"/>
</dbReference>
<dbReference type="AlphaFoldDB" id="A0A090VIY7"/>
<dbReference type="Proteomes" id="UP000029644">
    <property type="component" value="Unassembled WGS sequence"/>
</dbReference>
<sequence>MFIYFFKQPLCFFNLKTNHKKITLKSKIMKITHQLAFVLLAACFVSCNNADNKITNSKDYNVFLENTTYKALALAQADLNFWKQKLEKQPNQFPYLSKVSASQSQIFGVTGNIESLLEAEESLIKANEAVNYTSTGYLRALARNYISQHRFKEALGLLKKAEVNGEHLESTQKMLFDVNLELGDFEAAKSYLETFKDFEDFDYIIRLSKWSDVRGDLDAAIKYMERAKTMAEYTNMPSTKKWVYTNLADYYGHAGKIEAAYKHYLMALEIDPQDAYSKKGIAWIVYSHEKNPKEALRILDYATRTHLSPDYYLLKADIAEYLEDAELQKEQLELYKKAVSNSQYGDMYNKYNALLFAEDINMKNKALEIALTEIENRPTPQSYDLLAWSYFNLGDTKKALTVMEDFVVGKTSEPDVLYHLARIYKVNGKLKKAEELKKELNNSIFELGPLMANEIRNI</sequence>
<feature type="repeat" description="TPR" evidence="1">
    <location>
        <begin position="241"/>
        <end position="274"/>
    </location>
</feature>
<reference evidence="3 4" key="1">
    <citation type="journal article" date="2014" name="Genome Announc.">
        <title>Draft Genome Sequences of Marine Flavobacterium Algibacter lectus Strains SS8 and NR4.</title>
        <authorList>
            <person name="Takatani N."/>
            <person name="Nakanishi M."/>
            <person name="Meirelles P."/>
            <person name="Mino S."/>
            <person name="Suda W."/>
            <person name="Oshima K."/>
            <person name="Hattori M."/>
            <person name="Ohkuma M."/>
            <person name="Hosokawa M."/>
            <person name="Miyashita K."/>
            <person name="Thompson F.L."/>
            <person name="Niwa A."/>
            <person name="Sawabe T."/>
            <person name="Sawabe T."/>
        </authorList>
    </citation>
    <scope>NUCLEOTIDE SEQUENCE [LARGE SCALE GENOMIC DNA]</scope>
    <source>
        <strain evidence="3 4">JCM 19300</strain>
    </source>
</reference>
<name>A0A090VIY7_9FLAO</name>
<dbReference type="InterPro" id="IPR019734">
    <property type="entry name" value="TPR_rpt"/>
</dbReference>